<accession>A0A2H1VYG2</accession>
<dbReference type="AlphaFoldDB" id="A0A2H1VYG2"/>
<sequence length="69" mass="7836">MNDCLGSRNETNQKMLLEEKKKKTIVSTSLGTILFDQRDRDHGNLHGPGIRWEASMIPDAGSSDFRIFQ</sequence>
<proteinExistence type="predicted"/>
<reference evidence="1" key="1">
    <citation type="submission" date="2016-07" db="EMBL/GenBank/DDBJ databases">
        <authorList>
            <person name="Bretaudeau A."/>
        </authorList>
    </citation>
    <scope>NUCLEOTIDE SEQUENCE</scope>
    <source>
        <strain evidence="1">Rice</strain>
        <tissue evidence="1">Whole body</tissue>
    </source>
</reference>
<name>A0A2H1VYG2_SPOFR</name>
<protein>
    <submittedName>
        <fullName evidence="1">SFRICE_002716</fullName>
    </submittedName>
</protein>
<organism evidence="1">
    <name type="scientific">Spodoptera frugiperda</name>
    <name type="common">Fall armyworm</name>
    <dbReference type="NCBI Taxonomy" id="7108"/>
    <lineage>
        <taxon>Eukaryota</taxon>
        <taxon>Metazoa</taxon>
        <taxon>Ecdysozoa</taxon>
        <taxon>Arthropoda</taxon>
        <taxon>Hexapoda</taxon>
        <taxon>Insecta</taxon>
        <taxon>Pterygota</taxon>
        <taxon>Neoptera</taxon>
        <taxon>Endopterygota</taxon>
        <taxon>Lepidoptera</taxon>
        <taxon>Glossata</taxon>
        <taxon>Ditrysia</taxon>
        <taxon>Noctuoidea</taxon>
        <taxon>Noctuidae</taxon>
        <taxon>Amphipyrinae</taxon>
        <taxon>Spodoptera</taxon>
    </lineage>
</organism>
<gene>
    <name evidence="1" type="ORF">SFRICE_002716</name>
</gene>
<evidence type="ECO:0000313" key="1">
    <source>
        <dbReference type="EMBL" id="SOQ45881.1"/>
    </source>
</evidence>
<dbReference type="EMBL" id="ODYU01005228">
    <property type="protein sequence ID" value="SOQ45881.1"/>
    <property type="molecule type" value="Genomic_DNA"/>
</dbReference>